<dbReference type="EMBL" id="SDHX01000001">
    <property type="protein sequence ID" value="RXK54790.1"/>
    <property type="molecule type" value="Genomic_DNA"/>
</dbReference>
<dbReference type="InterPro" id="IPR004792">
    <property type="entry name" value="BaiN-like"/>
</dbReference>
<keyword evidence="3" id="KW-0274">FAD</keyword>
<dbReference type="InterPro" id="IPR023166">
    <property type="entry name" value="BaiN-like_dom_sf"/>
</dbReference>
<evidence type="ECO:0000256" key="1">
    <source>
        <dbReference type="ARBA" id="ARBA00001974"/>
    </source>
</evidence>
<evidence type="ECO:0000256" key="2">
    <source>
        <dbReference type="ARBA" id="ARBA00022630"/>
    </source>
</evidence>
<evidence type="ECO:0000256" key="3">
    <source>
        <dbReference type="ARBA" id="ARBA00022827"/>
    </source>
</evidence>
<keyword evidence="2" id="KW-0285">Flavoprotein</keyword>
<dbReference type="SUPFAM" id="SSF160996">
    <property type="entry name" value="HI0933 insert domain-like"/>
    <property type="match status" value="1"/>
</dbReference>
<evidence type="ECO:0000313" key="6">
    <source>
        <dbReference type="EMBL" id="RXK54790.1"/>
    </source>
</evidence>
<dbReference type="Gene3D" id="1.10.8.260">
    <property type="entry name" value="HI0933 insert domain-like"/>
    <property type="match status" value="1"/>
</dbReference>
<comment type="caution">
    <text evidence="6">The sequence shown here is derived from an EMBL/GenBank/DDBJ whole genome shotgun (WGS) entry which is preliminary data.</text>
</comment>
<dbReference type="PANTHER" id="PTHR42887">
    <property type="entry name" value="OS12G0638800 PROTEIN"/>
    <property type="match status" value="1"/>
</dbReference>
<evidence type="ECO:0000259" key="4">
    <source>
        <dbReference type="Pfam" id="PF03486"/>
    </source>
</evidence>
<feature type="domain" description="RsdA/BaiN/AoA(So)-like Rossmann fold-like" evidence="4">
    <location>
        <begin position="5"/>
        <end position="416"/>
    </location>
</feature>
<organism evidence="6 7">
    <name type="scientific">Oleiharenicola lentus</name>
    <dbReference type="NCBI Taxonomy" id="2508720"/>
    <lineage>
        <taxon>Bacteria</taxon>
        <taxon>Pseudomonadati</taxon>
        <taxon>Verrucomicrobiota</taxon>
        <taxon>Opitutia</taxon>
        <taxon>Opitutales</taxon>
        <taxon>Opitutaceae</taxon>
        <taxon>Oleiharenicola</taxon>
    </lineage>
</organism>
<name>A0A4Q1C7I9_9BACT</name>
<evidence type="ECO:0000259" key="5">
    <source>
        <dbReference type="Pfam" id="PF22780"/>
    </source>
</evidence>
<reference evidence="6 7" key="1">
    <citation type="submission" date="2019-01" db="EMBL/GenBank/DDBJ databases">
        <title>Lacunisphaera sp. strain TWA-58.</title>
        <authorList>
            <person name="Chen W.-M."/>
        </authorList>
    </citation>
    <scope>NUCLEOTIDE SEQUENCE [LARGE SCALE GENOMIC DNA]</scope>
    <source>
        <strain evidence="6 7">TWA-58</strain>
    </source>
</reference>
<dbReference type="AlphaFoldDB" id="A0A4Q1C7I9"/>
<dbReference type="Gene3D" id="2.40.30.10">
    <property type="entry name" value="Translation factors"/>
    <property type="match status" value="1"/>
</dbReference>
<dbReference type="Proteomes" id="UP000290218">
    <property type="component" value="Unassembled WGS sequence"/>
</dbReference>
<dbReference type="Gene3D" id="3.50.50.60">
    <property type="entry name" value="FAD/NAD(P)-binding domain"/>
    <property type="match status" value="1"/>
</dbReference>
<evidence type="ECO:0000313" key="7">
    <source>
        <dbReference type="Proteomes" id="UP000290218"/>
    </source>
</evidence>
<feature type="domain" description="RsdA/BaiN/AoA(So)-like insert" evidence="5">
    <location>
        <begin position="202"/>
        <end position="364"/>
    </location>
</feature>
<dbReference type="OrthoDB" id="9773233at2"/>
<dbReference type="InterPro" id="IPR036188">
    <property type="entry name" value="FAD/NAD-bd_sf"/>
</dbReference>
<dbReference type="RefSeq" id="WP_129046153.1">
    <property type="nucleotide sequence ID" value="NZ_SDHX01000001.1"/>
</dbReference>
<accession>A0A4Q1C7I9</accession>
<gene>
    <name evidence="6" type="ORF">ESB00_02515</name>
</gene>
<proteinExistence type="predicted"/>
<comment type="cofactor">
    <cofactor evidence="1">
        <name>FAD</name>
        <dbReference type="ChEBI" id="CHEBI:57692"/>
    </cofactor>
</comment>
<keyword evidence="7" id="KW-1185">Reference proteome</keyword>
<dbReference type="InterPro" id="IPR055178">
    <property type="entry name" value="RsdA/BaiN/AoA(So)-like_dom"/>
</dbReference>
<dbReference type="PRINTS" id="PR00368">
    <property type="entry name" value="FADPNR"/>
</dbReference>
<protein>
    <submittedName>
        <fullName evidence="6">NAD(P)/FAD-dependent oxidoreductase</fullName>
    </submittedName>
</protein>
<dbReference type="NCBIfam" id="TIGR00275">
    <property type="entry name" value="aminoacetone oxidase family FAD-binding enzyme"/>
    <property type="match status" value="1"/>
</dbReference>
<dbReference type="Pfam" id="PF22780">
    <property type="entry name" value="HI0933_like_1st"/>
    <property type="match status" value="1"/>
</dbReference>
<dbReference type="PANTHER" id="PTHR42887:SF2">
    <property type="entry name" value="OS12G0638800 PROTEIN"/>
    <property type="match status" value="1"/>
</dbReference>
<sequence>MQKRHIAVVGGGAAGFFAAITAAEASPDCVVTIYEATAHLLAKVKVSGGGRCNVTHACFEPRELVKRYPRGGRELLGAFSRWQPRDTVEWFEARGVKLKTEEDGRMFPVTDSSQTIIDCLMGAARTAGVVIRTSCGVKQVDGTLRAPSAETAREAHGPPFTLRLTTGETVTADRVLLAAGGNRSNAGFTIAAQFGHTIEPTVPSLFTFNIKDPRLTDLAGVSVEEAATEVVGQKALRERGPVLVTHWGLSGPGILKLSAWGARTLSACGYKFTLRVNWAPRFNPETARAALEQARAANPKKQLTTWSPLGVPSRLWERLVVAAGLAPDAIWTGVGNPALRALAAQVCEAEFAVDGKSTFKDEFVTCGGVRLGEVDFKTMESRLVPGLHFAGEFLDVDGITGGFNFQNAWTTGRLAGLAMAGG</sequence>
<dbReference type="InterPro" id="IPR057661">
    <property type="entry name" value="RsdA/BaiN/AoA(So)_Rossmann"/>
</dbReference>
<dbReference type="Pfam" id="PF03486">
    <property type="entry name" value="HI0933_like"/>
    <property type="match status" value="1"/>
</dbReference>
<dbReference type="SUPFAM" id="SSF51905">
    <property type="entry name" value="FAD/NAD(P)-binding domain"/>
    <property type="match status" value="1"/>
</dbReference>